<keyword evidence="1 6" id="KW-0489">Methyltransferase</keyword>
<dbReference type="Proteomes" id="UP000198769">
    <property type="component" value="Unassembled WGS sequence"/>
</dbReference>
<dbReference type="GO" id="GO:0044027">
    <property type="term" value="P:negative regulation of gene expression via chromosomal CpG island methylation"/>
    <property type="evidence" value="ECO:0007669"/>
    <property type="project" value="TreeGrafter"/>
</dbReference>
<comment type="catalytic activity">
    <reaction evidence="5 8">
        <text>a 2'-deoxycytidine in DNA + S-adenosyl-L-methionine = a 5-methyl-2'-deoxycytidine in DNA + S-adenosyl-L-homocysteine + H(+)</text>
        <dbReference type="Rhea" id="RHEA:13681"/>
        <dbReference type="Rhea" id="RHEA-COMP:11369"/>
        <dbReference type="Rhea" id="RHEA-COMP:11370"/>
        <dbReference type="ChEBI" id="CHEBI:15378"/>
        <dbReference type="ChEBI" id="CHEBI:57856"/>
        <dbReference type="ChEBI" id="CHEBI:59789"/>
        <dbReference type="ChEBI" id="CHEBI:85452"/>
        <dbReference type="ChEBI" id="CHEBI:85454"/>
        <dbReference type="EC" id="2.1.1.37"/>
    </reaction>
</comment>
<protein>
    <recommendedName>
        <fullName evidence="8">Cytosine-specific methyltransferase</fullName>
        <ecNumber evidence="8">2.1.1.37</ecNumber>
    </recommendedName>
</protein>
<dbReference type="InterPro" id="IPR001525">
    <property type="entry name" value="C5_MeTfrase"/>
</dbReference>
<evidence type="ECO:0000313" key="9">
    <source>
        <dbReference type="EMBL" id="SFN42213.1"/>
    </source>
</evidence>
<dbReference type="Gene3D" id="3.40.50.150">
    <property type="entry name" value="Vaccinia Virus protein VP39"/>
    <property type="match status" value="1"/>
</dbReference>
<dbReference type="Gene3D" id="3.90.120.10">
    <property type="entry name" value="DNA Methylase, subunit A, domain 2"/>
    <property type="match status" value="1"/>
</dbReference>
<dbReference type="InterPro" id="IPR029063">
    <property type="entry name" value="SAM-dependent_MTases_sf"/>
</dbReference>
<organism evidence="9 10">
    <name type="scientific">Chryseobacterium oleae</name>
    <dbReference type="NCBI Taxonomy" id="491207"/>
    <lineage>
        <taxon>Bacteria</taxon>
        <taxon>Pseudomonadati</taxon>
        <taxon>Bacteroidota</taxon>
        <taxon>Flavobacteriia</taxon>
        <taxon>Flavobacteriales</taxon>
        <taxon>Weeksellaceae</taxon>
        <taxon>Chryseobacterium group</taxon>
        <taxon>Chryseobacterium</taxon>
    </lineage>
</organism>
<dbReference type="PRINTS" id="PR00105">
    <property type="entry name" value="C5METTRFRASE"/>
</dbReference>
<keyword evidence="4" id="KW-0680">Restriction system</keyword>
<dbReference type="Pfam" id="PF00145">
    <property type="entry name" value="DNA_methylase"/>
    <property type="match status" value="1"/>
</dbReference>
<dbReference type="EMBL" id="FOVD01000003">
    <property type="protein sequence ID" value="SFN42213.1"/>
    <property type="molecule type" value="Genomic_DNA"/>
</dbReference>
<accession>A0A1I4YWR9</accession>
<dbReference type="GO" id="GO:0003677">
    <property type="term" value="F:DNA binding"/>
    <property type="evidence" value="ECO:0007669"/>
    <property type="project" value="TreeGrafter"/>
</dbReference>
<evidence type="ECO:0000256" key="2">
    <source>
        <dbReference type="ARBA" id="ARBA00022679"/>
    </source>
</evidence>
<keyword evidence="2 6" id="KW-0808">Transferase</keyword>
<dbReference type="SUPFAM" id="SSF53335">
    <property type="entry name" value="S-adenosyl-L-methionine-dependent methyltransferases"/>
    <property type="match status" value="1"/>
</dbReference>
<keyword evidence="3 6" id="KW-0949">S-adenosyl-L-methionine</keyword>
<evidence type="ECO:0000256" key="4">
    <source>
        <dbReference type="ARBA" id="ARBA00022747"/>
    </source>
</evidence>
<dbReference type="GO" id="GO:0009307">
    <property type="term" value="P:DNA restriction-modification system"/>
    <property type="evidence" value="ECO:0007669"/>
    <property type="project" value="UniProtKB-KW"/>
</dbReference>
<dbReference type="AlphaFoldDB" id="A0A1I4YWR9"/>
<dbReference type="EC" id="2.1.1.37" evidence="8"/>
<dbReference type="PROSITE" id="PS51679">
    <property type="entry name" value="SAM_MT_C5"/>
    <property type="match status" value="1"/>
</dbReference>
<comment type="similarity">
    <text evidence="6 7">Belongs to the class I-like SAM-binding methyltransferase superfamily. C5-methyltransferase family.</text>
</comment>
<dbReference type="PANTHER" id="PTHR10629">
    <property type="entry name" value="CYTOSINE-SPECIFIC METHYLTRANSFERASE"/>
    <property type="match status" value="1"/>
</dbReference>
<dbReference type="PANTHER" id="PTHR10629:SF52">
    <property type="entry name" value="DNA (CYTOSINE-5)-METHYLTRANSFERASE 1"/>
    <property type="match status" value="1"/>
</dbReference>
<gene>
    <name evidence="9" type="ORF">SAMN05421594_2724</name>
</gene>
<reference evidence="10" key="1">
    <citation type="submission" date="2016-10" db="EMBL/GenBank/DDBJ databases">
        <authorList>
            <person name="Varghese N."/>
            <person name="Submissions S."/>
        </authorList>
    </citation>
    <scope>NUCLEOTIDE SEQUENCE [LARGE SCALE GENOMIC DNA]</scope>
    <source>
        <strain evidence="10">DSM 25575</strain>
    </source>
</reference>
<dbReference type="PROSITE" id="PS00094">
    <property type="entry name" value="C5_MTASE_1"/>
    <property type="match status" value="1"/>
</dbReference>
<evidence type="ECO:0000256" key="3">
    <source>
        <dbReference type="ARBA" id="ARBA00022691"/>
    </source>
</evidence>
<sequence>MGQLSFFEKTIKNNNYKEICQQVSDKDILSPDEFGKAIKKVVSNNLIQPINTVALFSGAGGLDIGFCDAGFTLLESVELEEKFVQTMLHNQLEGEYFGKANILAKDIKEYKPNIATQVDFIIGGPPCQSFSAAGRRAAGVAGTKDDRGSLFEEYVRVLKKLKPKGFLFENVYGLLGAEKGESIKKIVQAFNEIGYNVTYRVLDAADYGVPQHRERVIIVGSKEGISFKFPRPTHGPDSFQELKHYSAKEAVSNIIYSKDEKLPVVNGRFGHLLQEIPFGLNYSFFTEKMGHPNPIFAWRSKFSDFLYKADPSKPIRTLKASGGQYTGPFHWENRHFTVEELKRLQTFPDDYKIVGNRAVISKQIGNSVPPQFARILALSVLDQFFNVELPFELSYLDENEKLSFRELKRGRTNEYIKKAQAALEDHKEKPQKKIEQKIYRIGLTDNFKIENNSQSNIEVIFKPTKNKWTIELSRDKQQQELYRVEIKKVKKEPLFLTVNEVHLISYSNLIIDYTILWKLFEQVLIENNIKADLIQLNGYYQYTNDISYNLIRSSDEIEIKDKIWELLELILIDPTIGQIKHINKFVESYDITSDILVNYFSALRKIGFEIRNNNTNPEIPQNEYLIPYKFPTLTPLSVQLKKIF</sequence>
<dbReference type="GO" id="GO:0003886">
    <property type="term" value="F:DNA (cytosine-5-)-methyltransferase activity"/>
    <property type="evidence" value="ECO:0007669"/>
    <property type="project" value="UniProtKB-EC"/>
</dbReference>
<dbReference type="GO" id="GO:0032259">
    <property type="term" value="P:methylation"/>
    <property type="evidence" value="ECO:0007669"/>
    <property type="project" value="UniProtKB-KW"/>
</dbReference>
<evidence type="ECO:0000313" key="10">
    <source>
        <dbReference type="Proteomes" id="UP000198769"/>
    </source>
</evidence>
<evidence type="ECO:0000256" key="1">
    <source>
        <dbReference type="ARBA" id="ARBA00022603"/>
    </source>
</evidence>
<evidence type="ECO:0000256" key="6">
    <source>
        <dbReference type="PROSITE-ProRule" id="PRU01016"/>
    </source>
</evidence>
<feature type="active site" evidence="6">
    <location>
        <position position="127"/>
    </location>
</feature>
<name>A0A1I4YWR9_CHROL</name>
<evidence type="ECO:0000256" key="7">
    <source>
        <dbReference type="RuleBase" id="RU000416"/>
    </source>
</evidence>
<dbReference type="InterPro" id="IPR018117">
    <property type="entry name" value="C5_DNA_meth_AS"/>
</dbReference>
<dbReference type="NCBIfam" id="TIGR00675">
    <property type="entry name" value="dcm"/>
    <property type="match status" value="1"/>
</dbReference>
<keyword evidence="10" id="KW-1185">Reference proteome</keyword>
<evidence type="ECO:0000256" key="5">
    <source>
        <dbReference type="ARBA" id="ARBA00047422"/>
    </source>
</evidence>
<evidence type="ECO:0000256" key="8">
    <source>
        <dbReference type="RuleBase" id="RU000417"/>
    </source>
</evidence>
<dbReference type="InterPro" id="IPR050390">
    <property type="entry name" value="C5-Methyltransferase"/>
</dbReference>
<proteinExistence type="inferred from homology"/>